<evidence type="ECO:0000256" key="4">
    <source>
        <dbReference type="ARBA" id="ARBA00022741"/>
    </source>
</evidence>
<dbReference type="SUPFAM" id="SSF52540">
    <property type="entry name" value="P-loop containing nucleoside triphosphate hydrolases"/>
    <property type="match status" value="1"/>
</dbReference>
<gene>
    <name evidence="9" type="ORF">EKE94_12410</name>
</gene>
<keyword evidence="4" id="KW-0547">Nucleotide-binding</keyword>
<evidence type="ECO:0000313" key="9">
    <source>
        <dbReference type="EMBL" id="RVV97363.1"/>
    </source>
</evidence>
<dbReference type="PANTHER" id="PTHR42781:SF1">
    <property type="entry name" value="THIAMINE IMPORT ATP-BINDING PROTEIN THIQ"/>
    <property type="match status" value="1"/>
</dbReference>
<evidence type="ECO:0000256" key="5">
    <source>
        <dbReference type="ARBA" id="ARBA00022840"/>
    </source>
</evidence>
<keyword evidence="7" id="KW-0472">Membrane</keyword>
<comment type="caution">
    <text evidence="9">The sequence shown here is derived from an EMBL/GenBank/DDBJ whole genome shotgun (WGS) entry which is preliminary data.</text>
</comment>
<dbReference type="Proteomes" id="UP000285908">
    <property type="component" value="Unassembled WGS sequence"/>
</dbReference>
<evidence type="ECO:0000256" key="7">
    <source>
        <dbReference type="ARBA" id="ARBA00023136"/>
    </source>
</evidence>
<dbReference type="EMBL" id="RQXX01000004">
    <property type="protein sequence ID" value="RVV97363.1"/>
    <property type="molecule type" value="Genomic_DNA"/>
</dbReference>
<evidence type="ECO:0000256" key="2">
    <source>
        <dbReference type="ARBA" id="ARBA00022475"/>
    </source>
</evidence>
<proteinExistence type="predicted"/>
<dbReference type="AlphaFoldDB" id="A0A438AF64"/>
<evidence type="ECO:0000259" key="8">
    <source>
        <dbReference type="PROSITE" id="PS50893"/>
    </source>
</evidence>
<dbReference type="SMART" id="SM00382">
    <property type="entry name" value="AAA"/>
    <property type="match status" value="1"/>
</dbReference>
<keyword evidence="1" id="KW-0813">Transport</keyword>
<dbReference type="PANTHER" id="PTHR42781">
    <property type="entry name" value="SPERMIDINE/PUTRESCINE IMPORT ATP-BINDING PROTEIN POTA"/>
    <property type="match status" value="1"/>
</dbReference>
<dbReference type="Pfam" id="PF00005">
    <property type="entry name" value="ABC_tran"/>
    <property type="match status" value="1"/>
</dbReference>
<protein>
    <submittedName>
        <fullName evidence="9">ATP-binding cassette domain-containing protein</fullName>
    </submittedName>
</protein>
<dbReference type="RefSeq" id="WP_127906959.1">
    <property type="nucleotide sequence ID" value="NZ_RQXX01000004.1"/>
</dbReference>
<dbReference type="GO" id="GO:0005524">
    <property type="term" value="F:ATP binding"/>
    <property type="evidence" value="ECO:0007669"/>
    <property type="project" value="UniProtKB-KW"/>
</dbReference>
<dbReference type="InterPro" id="IPR027417">
    <property type="entry name" value="P-loop_NTPase"/>
</dbReference>
<reference evidence="9 10" key="1">
    <citation type="submission" date="2018-11" db="EMBL/GenBank/DDBJ databases">
        <title>Mesobaculum littorinae gen. nov., sp. nov., isolated from Littorina scabra that represents a novel genus of the order Rhodobacteraceae.</title>
        <authorList>
            <person name="Li F."/>
        </authorList>
    </citation>
    <scope>NUCLEOTIDE SEQUENCE [LARGE SCALE GENOMIC DNA]</scope>
    <source>
        <strain evidence="9 10">M0103</strain>
    </source>
</reference>
<dbReference type="InterPro" id="IPR003439">
    <property type="entry name" value="ABC_transporter-like_ATP-bd"/>
</dbReference>
<evidence type="ECO:0000256" key="6">
    <source>
        <dbReference type="ARBA" id="ARBA00022967"/>
    </source>
</evidence>
<keyword evidence="10" id="KW-1185">Reference proteome</keyword>
<dbReference type="OrthoDB" id="9802264at2"/>
<keyword evidence="6" id="KW-1278">Translocase</keyword>
<evidence type="ECO:0000313" key="10">
    <source>
        <dbReference type="Proteomes" id="UP000285908"/>
    </source>
</evidence>
<keyword evidence="3" id="KW-0997">Cell inner membrane</keyword>
<sequence>MLTLEGVEIRRPGFALAADLAIENGARVSVLGPSGAGKSTLLSAIAGFLLPDAGRVAFDGRDLAPLPPGRRPVSMIFQDGNLFPHLTAFENAALGLRLSGRLTREERDRVARSLDRVGLEGLGDRKPGALSGGQQGRVALARILLRAQPVMLLDEPFAALGPALKRRMLALVDEVATEIGATVLMVSHDPQDARRLGGQTVFVAGGRAHAPAPTAHLLDQPPPALRTYLEG</sequence>
<keyword evidence="5 9" id="KW-0067">ATP-binding</keyword>
<evidence type="ECO:0000256" key="1">
    <source>
        <dbReference type="ARBA" id="ARBA00022448"/>
    </source>
</evidence>
<dbReference type="Gene3D" id="3.40.50.300">
    <property type="entry name" value="P-loop containing nucleotide triphosphate hydrolases"/>
    <property type="match status" value="1"/>
</dbReference>
<name>A0A438AF64_9RHOB</name>
<dbReference type="GO" id="GO:0016887">
    <property type="term" value="F:ATP hydrolysis activity"/>
    <property type="evidence" value="ECO:0007669"/>
    <property type="project" value="InterPro"/>
</dbReference>
<dbReference type="PROSITE" id="PS50893">
    <property type="entry name" value="ABC_TRANSPORTER_2"/>
    <property type="match status" value="1"/>
</dbReference>
<accession>A0A438AF64</accession>
<keyword evidence="2" id="KW-1003">Cell membrane</keyword>
<organism evidence="9 10">
    <name type="scientific">Mesobaculum littorinae</name>
    <dbReference type="NCBI Taxonomy" id="2486419"/>
    <lineage>
        <taxon>Bacteria</taxon>
        <taxon>Pseudomonadati</taxon>
        <taxon>Pseudomonadota</taxon>
        <taxon>Alphaproteobacteria</taxon>
        <taxon>Rhodobacterales</taxon>
        <taxon>Roseobacteraceae</taxon>
        <taxon>Mesobaculum</taxon>
    </lineage>
</organism>
<dbReference type="InterPro" id="IPR050093">
    <property type="entry name" value="ABC_SmlMolc_Importer"/>
</dbReference>
<dbReference type="InterPro" id="IPR003593">
    <property type="entry name" value="AAA+_ATPase"/>
</dbReference>
<evidence type="ECO:0000256" key="3">
    <source>
        <dbReference type="ARBA" id="ARBA00022519"/>
    </source>
</evidence>
<feature type="domain" description="ABC transporter" evidence="8">
    <location>
        <begin position="2"/>
        <end position="230"/>
    </location>
</feature>